<evidence type="ECO:0000313" key="1">
    <source>
        <dbReference type="EMBL" id="KAI3763920.1"/>
    </source>
</evidence>
<protein>
    <submittedName>
        <fullName evidence="1">Uncharacterized protein</fullName>
    </submittedName>
</protein>
<sequence length="191" mass="21240">MESTPKIEDGIVDGVVECSTMESKMESTPKIPMFDNQASSRLKIEFNGIENGIDSKIEMFDNLLPDPISTSISMESTSEFVEFAMMSSYVGLLMQNLRWDKLVKPLRRLSTHTNSICTEHGNNITPRARSYQTCIELVPAAKAPVLLISSSTFAPTSLSNCFPSLRKKKVGLVLMSPDVLNSCNRLHIFTE</sequence>
<dbReference type="EMBL" id="CM042011">
    <property type="protein sequence ID" value="KAI3763920.1"/>
    <property type="molecule type" value="Genomic_DNA"/>
</dbReference>
<reference evidence="1 2" key="2">
    <citation type="journal article" date="2022" name="Mol. Ecol. Resour.">
        <title>The genomes of chicory, endive, great burdock and yacon provide insights into Asteraceae paleo-polyploidization history and plant inulin production.</title>
        <authorList>
            <person name="Fan W."/>
            <person name="Wang S."/>
            <person name="Wang H."/>
            <person name="Wang A."/>
            <person name="Jiang F."/>
            <person name="Liu H."/>
            <person name="Zhao H."/>
            <person name="Xu D."/>
            <person name="Zhang Y."/>
        </authorList>
    </citation>
    <scope>NUCLEOTIDE SEQUENCE [LARGE SCALE GENOMIC DNA]</scope>
    <source>
        <strain evidence="2">cv. Punajuju</strain>
        <tissue evidence="1">Leaves</tissue>
    </source>
</reference>
<accession>A0ACB9EYM3</accession>
<gene>
    <name evidence="1" type="ORF">L2E82_13918</name>
</gene>
<proteinExistence type="predicted"/>
<dbReference type="Proteomes" id="UP001055811">
    <property type="component" value="Linkage Group LG03"/>
</dbReference>
<keyword evidence="2" id="KW-1185">Reference proteome</keyword>
<reference evidence="2" key="1">
    <citation type="journal article" date="2022" name="Mol. Ecol. Resour.">
        <title>The genomes of chicory, endive, great burdock and yacon provide insights into Asteraceae palaeo-polyploidization history and plant inulin production.</title>
        <authorList>
            <person name="Fan W."/>
            <person name="Wang S."/>
            <person name="Wang H."/>
            <person name="Wang A."/>
            <person name="Jiang F."/>
            <person name="Liu H."/>
            <person name="Zhao H."/>
            <person name="Xu D."/>
            <person name="Zhang Y."/>
        </authorList>
    </citation>
    <scope>NUCLEOTIDE SEQUENCE [LARGE SCALE GENOMIC DNA]</scope>
    <source>
        <strain evidence="2">cv. Punajuju</strain>
    </source>
</reference>
<evidence type="ECO:0000313" key="2">
    <source>
        <dbReference type="Proteomes" id="UP001055811"/>
    </source>
</evidence>
<organism evidence="1 2">
    <name type="scientific">Cichorium intybus</name>
    <name type="common">Chicory</name>
    <dbReference type="NCBI Taxonomy" id="13427"/>
    <lineage>
        <taxon>Eukaryota</taxon>
        <taxon>Viridiplantae</taxon>
        <taxon>Streptophyta</taxon>
        <taxon>Embryophyta</taxon>
        <taxon>Tracheophyta</taxon>
        <taxon>Spermatophyta</taxon>
        <taxon>Magnoliopsida</taxon>
        <taxon>eudicotyledons</taxon>
        <taxon>Gunneridae</taxon>
        <taxon>Pentapetalae</taxon>
        <taxon>asterids</taxon>
        <taxon>campanulids</taxon>
        <taxon>Asterales</taxon>
        <taxon>Asteraceae</taxon>
        <taxon>Cichorioideae</taxon>
        <taxon>Cichorieae</taxon>
        <taxon>Cichoriinae</taxon>
        <taxon>Cichorium</taxon>
    </lineage>
</organism>
<comment type="caution">
    <text evidence="1">The sequence shown here is derived from an EMBL/GenBank/DDBJ whole genome shotgun (WGS) entry which is preliminary data.</text>
</comment>
<name>A0ACB9EYM3_CICIN</name>